<comment type="caution">
    <text evidence="5">The sequence shown here is derived from an EMBL/GenBank/DDBJ whole genome shotgun (WGS) entry which is preliminary data.</text>
</comment>
<reference evidence="5" key="1">
    <citation type="submission" date="2019-08" db="EMBL/GenBank/DDBJ databases">
        <authorList>
            <person name="Kucharzyk K."/>
            <person name="Murdoch R.W."/>
            <person name="Higgins S."/>
            <person name="Loffler F."/>
        </authorList>
    </citation>
    <scope>NUCLEOTIDE SEQUENCE</scope>
</reference>
<dbReference type="AlphaFoldDB" id="A0A645CFE2"/>
<dbReference type="PANTHER" id="PTHR47514">
    <property type="entry name" value="TRANSKETOLASE N-TERMINAL SECTION-RELATED"/>
    <property type="match status" value="1"/>
</dbReference>
<evidence type="ECO:0000256" key="1">
    <source>
        <dbReference type="ARBA" id="ARBA00001964"/>
    </source>
</evidence>
<comment type="cofactor">
    <cofactor evidence="1">
        <name>thiamine diphosphate</name>
        <dbReference type="ChEBI" id="CHEBI:58937"/>
    </cofactor>
</comment>
<evidence type="ECO:0000259" key="4">
    <source>
        <dbReference type="Pfam" id="PF00456"/>
    </source>
</evidence>
<keyword evidence="5" id="KW-0808">Transferase</keyword>
<evidence type="ECO:0000313" key="5">
    <source>
        <dbReference type="EMBL" id="MPM75677.1"/>
    </source>
</evidence>
<organism evidence="5">
    <name type="scientific">bioreactor metagenome</name>
    <dbReference type="NCBI Taxonomy" id="1076179"/>
    <lineage>
        <taxon>unclassified sequences</taxon>
        <taxon>metagenomes</taxon>
        <taxon>ecological metagenomes</taxon>
    </lineage>
</organism>
<feature type="domain" description="Transketolase N-terminal" evidence="4">
    <location>
        <begin position="12"/>
        <end position="133"/>
    </location>
</feature>
<comment type="similarity">
    <text evidence="2">Belongs to the transketolase family.</text>
</comment>
<dbReference type="EMBL" id="VSSQ01026783">
    <property type="protein sequence ID" value="MPM75677.1"/>
    <property type="molecule type" value="Genomic_DNA"/>
</dbReference>
<accession>A0A645CFE2</accession>
<dbReference type="PANTHER" id="PTHR47514:SF1">
    <property type="entry name" value="TRANSKETOLASE N-TERMINAL SECTION-RELATED"/>
    <property type="match status" value="1"/>
</dbReference>
<evidence type="ECO:0000256" key="3">
    <source>
        <dbReference type="ARBA" id="ARBA00023052"/>
    </source>
</evidence>
<dbReference type="Pfam" id="PF00456">
    <property type="entry name" value="Transketolase_N"/>
    <property type="match status" value="1"/>
</dbReference>
<dbReference type="InterPro" id="IPR005474">
    <property type="entry name" value="Transketolase_N"/>
</dbReference>
<keyword evidence="3" id="KW-0786">Thiamine pyrophosphate</keyword>
<dbReference type="EC" id="2.2.1.7" evidence="5"/>
<gene>
    <name evidence="5" type="primary">dxs_82</name>
    <name evidence="5" type="ORF">SDC9_122671</name>
</gene>
<dbReference type="GO" id="GO:0008661">
    <property type="term" value="F:1-deoxy-D-xylulose-5-phosphate synthase activity"/>
    <property type="evidence" value="ECO:0007669"/>
    <property type="project" value="UniProtKB-EC"/>
</dbReference>
<dbReference type="InterPro" id="IPR029061">
    <property type="entry name" value="THDP-binding"/>
</dbReference>
<dbReference type="Gene3D" id="3.40.50.970">
    <property type="match status" value="1"/>
</dbReference>
<name>A0A645CFE2_9ZZZZ</name>
<dbReference type="SUPFAM" id="SSF52518">
    <property type="entry name" value="Thiamin diphosphate-binding fold (THDP-binding)"/>
    <property type="match status" value="1"/>
</dbReference>
<sequence length="161" mass="18531">MAYALKLLKRPNRVFCIIGDGECNEGQVWEALQFIVHKKLSNLIILVDNNHQQVDGFTADVSFDFHFPALFKSLGFVTAEADGSDLRDIDKAINKMLKIENQAKMIILNTKKAQLLPYYENKAASHHLKLTDTDRGYFAKYINELIQQREMLKHDVQADQY</sequence>
<proteinExistence type="inferred from homology"/>
<protein>
    <submittedName>
        <fullName evidence="5">1-deoxy-D-xylulose-5-phosphate synthase</fullName>
        <ecNumber evidence="5">2.2.1.7</ecNumber>
    </submittedName>
</protein>
<evidence type="ECO:0000256" key="2">
    <source>
        <dbReference type="ARBA" id="ARBA00007131"/>
    </source>
</evidence>